<evidence type="ECO:0000313" key="1">
    <source>
        <dbReference type="EMBL" id="CAD9230437.1"/>
    </source>
</evidence>
<sequence>MLLQVLGRESSLVCSIWLKLNCGVKRLQAHFVSSTPRFASSNGMKFNEATRLRSRIVLNQIVDLEGRRVNYHGKQCLSADRFPTEEYIHDAGLASTSPLVL</sequence>
<organism evidence="1">
    <name type="scientific">Compsopogon caeruleus</name>
    <dbReference type="NCBI Taxonomy" id="31354"/>
    <lineage>
        <taxon>Eukaryota</taxon>
        <taxon>Rhodophyta</taxon>
        <taxon>Compsopogonophyceae</taxon>
        <taxon>Compsopogonales</taxon>
        <taxon>Compsopogonaceae</taxon>
        <taxon>Compsopogon</taxon>
    </lineage>
</organism>
<gene>
    <name evidence="1" type="ORF">CCAE0312_LOCUS2511</name>
</gene>
<accession>A0A7S1TAM6</accession>
<proteinExistence type="predicted"/>
<protein>
    <submittedName>
        <fullName evidence="1">Uncharacterized protein</fullName>
    </submittedName>
</protein>
<name>A0A7S1TAM6_9RHOD</name>
<reference evidence="1" key="1">
    <citation type="submission" date="2021-01" db="EMBL/GenBank/DDBJ databases">
        <authorList>
            <person name="Corre E."/>
            <person name="Pelletier E."/>
            <person name="Niang G."/>
            <person name="Scheremetjew M."/>
            <person name="Finn R."/>
            <person name="Kale V."/>
            <person name="Holt S."/>
            <person name="Cochrane G."/>
            <person name="Meng A."/>
            <person name="Brown T."/>
            <person name="Cohen L."/>
        </authorList>
    </citation>
    <scope>NUCLEOTIDE SEQUENCE</scope>
    <source>
        <strain evidence="1">SAG 36.94</strain>
    </source>
</reference>
<dbReference type="AlphaFoldDB" id="A0A7S1TAM6"/>
<dbReference type="EMBL" id="HBGH01004582">
    <property type="protein sequence ID" value="CAD9230437.1"/>
    <property type="molecule type" value="Transcribed_RNA"/>
</dbReference>